<comment type="caution">
    <text evidence="2">The sequence shown here is derived from an EMBL/GenBank/DDBJ whole genome shotgun (WGS) entry which is preliminary data.</text>
</comment>
<sequence>MPVKLATQVFSRCMAEGIQFYREQGLHSFVGSEKTQEFTLFLNDLFDALNRRFPAEEIPRNSRDLTILKNGLHWLDSWERELESGAITKDQFLTKNTCEGLRVTLQSTIDLCDNLLRCHNTNMS</sequence>
<evidence type="ECO:0000259" key="1">
    <source>
        <dbReference type="Pfam" id="PF21788"/>
    </source>
</evidence>
<gene>
    <name evidence="2" type="ORF">HPB48_004023</name>
</gene>
<proteinExistence type="predicted"/>
<dbReference type="Proteomes" id="UP000821853">
    <property type="component" value="Chromosome 4"/>
</dbReference>
<dbReference type="OrthoDB" id="6613714at2759"/>
<dbReference type="VEuPathDB" id="VectorBase:HLOH_061274"/>
<keyword evidence="3" id="KW-1185">Reference proteome</keyword>
<organism evidence="2 3">
    <name type="scientific">Haemaphysalis longicornis</name>
    <name type="common">Bush tick</name>
    <dbReference type="NCBI Taxonomy" id="44386"/>
    <lineage>
        <taxon>Eukaryota</taxon>
        <taxon>Metazoa</taxon>
        <taxon>Ecdysozoa</taxon>
        <taxon>Arthropoda</taxon>
        <taxon>Chelicerata</taxon>
        <taxon>Arachnida</taxon>
        <taxon>Acari</taxon>
        <taxon>Parasitiformes</taxon>
        <taxon>Ixodida</taxon>
        <taxon>Ixodoidea</taxon>
        <taxon>Ixodidae</taxon>
        <taxon>Haemaphysalinae</taxon>
        <taxon>Haemaphysalis</taxon>
    </lineage>
</organism>
<dbReference type="InterPro" id="IPR048366">
    <property type="entry name" value="TNP-like_GBD"/>
</dbReference>
<evidence type="ECO:0000313" key="2">
    <source>
        <dbReference type="EMBL" id="KAH9374391.1"/>
    </source>
</evidence>
<evidence type="ECO:0000313" key="3">
    <source>
        <dbReference type="Proteomes" id="UP000821853"/>
    </source>
</evidence>
<protein>
    <recommendedName>
        <fullName evidence="1">Transposable element P transposase-like GTP-binding insertion domain-containing protein</fullName>
    </recommendedName>
</protein>
<dbReference type="AlphaFoldDB" id="A0A9J6GIE2"/>
<reference evidence="2 3" key="1">
    <citation type="journal article" date="2020" name="Cell">
        <title>Large-Scale Comparative Analyses of Tick Genomes Elucidate Their Genetic Diversity and Vector Capacities.</title>
        <authorList>
            <consortium name="Tick Genome and Microbiome Consortium (TIGMIC)"/>
            <person name="Jia N."/>
            <person name="Wang J."/>
            <person name="Shi W."/>
            <person name="Du L."/>
            <person name="Sun Y."/>
            <person name="Zhan W."/>
            <person name="Jiang J.F."/>
            <person name="Wang Q."/>
            <person name="Zhang B."/>
            <person name="Ji P."/>
            <person name="Bell-Sakyi L."/>
            <person name="Cui X.M."/>
            <person name="Yuan T.T."/>
            <person name="Jiang B.G."/>
            <person name="Yang W.F."/>
            <person name="Lam T.T."/>
            <person name="Chang Q.C."/>
            <person name="Ding S.J."/>
            <person name="Wang X.J."/>
            <person name="Zhu J.G."/>
            <person name="Ruan X.D."/>
            <person name="Zhao L."/>
            <person name="Wei J.T."/>
            <person name="Ye R.Z."/>
            <person name="Que T.C."/>
            <person name="Du C.H."/>
            <person name="Zhou Y.H."/>
            <person name="Cheng J.X."/>
            <person name="Dai P.F."/>
            <person name="Guo W.B."/>
            <person name="Han X.H."/>
            <person name="Huang E.J."/>
            <person name="Li L.F."/>
            <person name="Wei W."/>
            <person name="Gao Y.C."/>
            <person name="Liu J.Z."/>
            <person name="Shao H.Z."/>
            <person name="Wang X."/>
            <person name="Wang C.C."/>
            <person name="Yang T.C."/>
            <person name="Huo Q.B."/>
            <person name="Li W."/>
            <person name="Chen H.Y."/>
            <person name="Chen S.E."/>
            <person name="Zhou L.G."/>
            <person name="Ni X.B."/>
            <person name="Tian J.H."/>
            <person name="Sheng Y."/>
            <person name="Liu T."/>
            <person name="Pan Y.S."/>
            <person name="Xia L.Y."/>
            <person name="Li J."/>
            <person name="Zhao F."/>
            <person name="Cao W.C."/>
        </authorList>
    </citation>
    <scope>NUCLEOTIDE SEQUENCE [LARGE SCALE GENOMIC DNA]</scope>
    <source>
        <strain evidence="2">HaeL-2018</strain>
    </source>
</reference>
<accession>A0A9J6GIE2</accession>
<dbReference type="EMBL" id="JABSTR010000006">
    <property type="protein sequence ID" value="KAH9374391.1"/>
    <property type="molecule type" value="Genomic_DNA"/>
</dbReference>
<name>A0A9J6GIE2_HAELO</name>
<dbReference type="Pfam" id="PF21788">
    <property type="entry name" value="TNP-like_GBD"/>
    <property type="match status" value="1"/>
</dbReference>
<feature type="domain" description="Transposable element P transposase-like GTP-binding insertion" evidence="1">
    <location>
        <begin position="1"/>
        <end position="54"/>
    </location>
</feature>
<dbReference type="OMA" id="LRCHNTN"/>